<dbReference type="Proteomes" id="UP001205740">
    <property type="component" value="Unassembled WGS sequence"/>
</dbReference>
<accession>A0ABT1H323</accession>
<evidence type="ECO:0000313" key="2">
    <source>
        <dbReference type="EMBL" id="MCP2161157.1"/>
    </source>
</evidence>
<dbReference type="Pfam" id="PF02779">
    <property type="entry name" value="Transket_pyr"/>
    <property type="match status" value="1"/>
</dbReference>
<dbReference type="PANTHER" id="PTHR43825:SF1">
    <property type="entry name" value="TRANSKETOLASE-LIKE PYRIMIDINE-BINDING DOMAIN-CONTAINING PROTEIN"/>
    <property type="match status" value="1"/>
</dbReference>
<dbReference type="Gene3D" id="3.40.50.970">
    <property type="match status" value="1"/>
</dbReference>
<dbReference type="Gene3D" id="3.40.50.920">
    <property type="match status" value="1"/>
</dbReference>
<protein>
    <submittedName>
        <fullName evidence="2">Transketolase subunit B</fullName>
    </submittedName>
</protein>
<reference evidence="2 3" key="1">
    <citation type="submission" date="2022-06" db="EMBL/GenBank/DDBJ databases">
        <title>Genomic Encyclopedia of Archaeal and Bacterial Type Strains, Phase II (KMG-II): from individual species to whole genera.</title>
        <authorList>
            <person name="Goeker M."/>
        </authorList>
    </citation>
    <scope>NUCLEOTIDE SEQUENCE [LARGE SCALE GENOMIC DNA]</scope>
    <source>
        <strain evidence="2 3">DSM 45037</strain>
    </source>
</reference>
<evidence type="ECO:0000259" key="1">
    <source>
        <dbReference type="SMART" id="SM00861"/>
    </source>
</evidence>
<dbReference type="CDD" id="cd07033">
    <property type="entry name" value="TPP_PYR_DXS_TK_like"/>
    <property type="match status" value="1"/>
</dbReference>
<dbReference type="SUPFAM" id="SSF52518">
    <property type="entry name" value="Thiamin diphosphate-binding fold (THDP-binding)"/>
    <property type="match status" value="1"/>
</dbReference>
<dbReference type="RefSeq" id="WP_253654740.1">
    <property type="nucleotide sequence ID" value="NZ_BAAAOE010000002.1"/>
</dbReference>
<feature type="domain" description="Transketolase-like pyrimidine-binding" evidence="1">
    <location>
        <begin position="4"/>
        <end position="169"/>
    </location>
</feature>
<evidence type="ECO:0000313" key="3">
    <source>
        <dbReference type="Proteomes" id="UP001205740"/>
    </source>
</evidence>
<dbReference type="InterPro" id="IPR005475">
    <property type="entry name" value="Transketolase-like_Pyr-bd"/>
</dbReference>
<comment type="caution">
    <text evidence="2">The sequence shown here is derived from an EMBL/GenBank/DDBJ whole genome shotgun (WGS) entry which is preliminary data.</text>
</comment>
<dbReference type="EMBL" id="JAMTCG010000004">
    <property type="protein sequence ID" value="MCP2161157.1"/>
    <property type="molecule type" value="Genomic_DNA"/>
</dbReference>
<keyword evidence="3" id="KW-1185">Reference proteome</keyword>
<dbReference type="PANTHER" id="PTHR43825">
    <property type="entry name" value="PYRUVATE DEHYDROGENASE E1 COMPONENT"/>
    <property type="match status" value="1"/>
</dbReference>
<dbReference type="InterPro" id="IPR029061">
    <property type="entry name" value="THDP-binding"/>
</dbReference>
<proteinExistence type="predicted"/>
<dbReference type="InterPro" id="IPR009014">
    <property type="entry name" value="Transketo_C/PFOR_II"/>
</dbReference>
<dbReference type="InterPro" id="IPR051157">
    <property type="entry name" value="PDH/Transketolase"/>
</dbReference>
<dbReference type="SMART" id="SM00861">
    <property type="entry name" value="Transket_pyr"/>
    <property type="match status" value="1"/>
</dbReference>
<organism evidence="2 3">
    <name type="scientific">Williamsia serinedens</name>
    <dbReference type="NCBI Taxonomy" id="391736"/>
    <lineage>
        <taxon>Bacteria</taxon>
        <taxon>Bacillati</taxon>
        <taxon>Actinomycetota</taxon>
        <taxon>Actinomycetes</taxon>
        <taxon>Mycobacteriales</taxon>
        <taxon>Nocardiaceae</taxon>
        <taxon>Williamsia</taxon>
    </lineage>
</organism>
<gene>
    <name evidence="2" type="ORF">LX12_002352</name>
</gene>
<sequence>MTTDDPRTRFPETALALVDDDPTTVIVYAEIAGQWFGRDAITRPDRVVNVGIREQLLVDVAAGMALAGAFPIAHTFAPFLVERAYEQIKLGFGHQDVDGLLVSTGGSVDMASMGRTHQTVADVALVAAVPGFSVHVPGTADEVDQLMRLAHRERGRHYIRVTAQQNSRSFDVSTPALHVARPGSGALVIVAVGPVLDATLAAAERISTATDLDPTVLYTATVRPFDGAGLRRLSGPVPDVVLVEPYLAGTSSHEVADALRDRPHRLLGLGFRREEPRRYGTPEDHIAAAGLDARGIERSVTDFASAQRTAAASRSA</sequence>
<name>A0ABT1H323_9NOCA</name>
<dbReference type="SUPFAM" id="SSF52922">
    <property type="entry name" value="TK C-terminal domain-like"/>
    <property type="match status" value="1"/>
</dbReference>